<reference evidence="3 4" key="1">
    <citation type="submission" date="2024-02" db="EMBL/GenBank/DDBJ databases">
        <authorList>
            <person name="Chen Y."/>
            <person name="Shah S."/>
            <person name="Dougan E. K."/>
            <person name="Thang M."/>
            <person name="Chan C."/>
        </authorList>
    </citation>
    <scope>NUCLEOTIDE SEQUENCE [LARGE SCALE GENOMIC DNA]</scope>
</reference>
<comment type="caution">
    <text evidence="3">The sequence shown here is derived from an EMBL/GenBank/DDBJ whole genome shotgun (WGS) entry which is preliminary data.</text>
</comment>
<dbReference type="NCBIfam" id="NF047352">
    <property type="entry name" value="P_loop_sacsin"/>
    <property type="match status" value="1"/>
</dbReference>
<dbReference type="InterPro" id="IPR052957">
    <property type="entry name" value="Auxin_embryo_med"/>
</dbReference>
<keyword evidence="4" id="KW-1185">Reference proteome</keyword>
<name>A0ABP0L2J9_9DINO</name>
<dbReference type="PANTHER" id="PTHR32387:SF0">
    <property type="entry name" value="PROTEIN NO VEIN"/>
    <property type="match status" value="1"/>
</dbReference>
<dbReference type="Proteomes" id="UP001642484">
    <property type="component" value="Unassembled WGS sequence"/>
</dbReference>
<feature type="region of interest" description="Disordered" evidence="2">
    <location>
        <begin position="1647"/>
        <end position="1680"/>
    </location>
</feature>
<evidence type="ECO:0000256" key="1">
    <source>
        <dbReference type="SAM" id="Coils"/>
    </source>
</evidence>
<evidence type="ECO:0000313" key="4">
    <source>
        <dbReference type="Proteomes" id="UP001642484"/>
    </source>
</evidence>
<organism evidence="3 4">
    <name type="scientific">Durusdinium trenchii</name>
    <dbReference type="NCBI Taxonomy" id="1381693"/>
    <lineage>
        <taxon>Eukaryota</taxon>
        <taxon>Sar</taxon>
        <taxon>Alveolata</taxon>
        <taxon>Dinophyceae</taxon>
        <taxon>Suessiales</taxon>
        <taxon>Symbiodiniaceae</taxon>
        <taxon>Durusdinium</taxon>
    </lineage>
</organism>
<gene>
    <name evidence="3" type="ORF">CCMP2556_LOCUS18816</name>
</gene>
<dbReference type="InterPro" id="IPR036890">
    <property type="entry name" value="HATPase_C_sf"/>
</dbReference>
<dbReference type="Gene3D" id="3.10.450.40">
    <property type="match status" value="1"/>
</dbReference>
<accession>A0ABP0L2J9</accession>
<keyword evidence="1" id="KW-0175">Coiled coil</keyword>
<protein>
    <recommendedName>
        <fullName evidence="5">Protein NO VEIN C-terminal domain-containing protein</fullName>
    </recommendedName>
</protein>
<feature type="region of interest" description="Disordered" evidence="2">
    <location>
        <begin position="1392"/>
        <end position="1445"/>
    </location>
</feature>
<sequence>MGGKGKFNAYQKSFGKGSPKGGYKGWDTSSQGEWVPPSRTDESETLPLSRVLHVPPAHVDDKPNEALQDEVRPFFRGHHLCAAGELYFEVAEVKGSCCLDLTVPAPTRVSRGDFDDQIPVTLGEQRFDSSQALHHHICLMRDSYLKEAAAVDYQPQRLRPVDERVMRELFQYHPRAAEKMKGVKYIQVGPNPHSFDRGNFTFWVMRNEQDGDDISYVKCLRSLSETASRTKTEHLLPLATVLLNAPCEGSTAGAAGAAGAETPGLRVKLAYEEMVLEEARVEALGVRVDLERRFLFLHSKWQIYGPYLLGHTSKSHLPLKIVADVAGSARLSWAAPFHLHQASIRLPEKGTSEEKKKSNLKQGLEALMKNAEVPGDLSTLPAEEVHRIACQVLVESLRRATRLQRSRRAAQQQGRGLEILARNQAQELMQEQLQQVQAELQNSRKDRENLEAANEKLSEELAQLRRQVEPPDTGAACDAQMDAQRGEEDASRILNVYKQQSGSARPVEELQQLSRRLRSALPSHAASMLRNSLKLMSSEMYSGPSRAFWELLQNADDCSYGSAPALKVAHAAEYLWLEYNEVGFSFQDVEALCSLGTSTKGMGLNQTGYKGIGFKASFVLSKKPHVLSTYQFFFDEDDDCALPQVTPQLLESGAGLPRAPPMEGTAIYLPFRKAFPDLLTDLMPSTLLFLRRLQSITVESEKAGKFSYQLQCPGSDRREGLQRVIITGAEGQEVETQDFYVSQLPTNGDVSIAFPMTGSALTSAVVSATLPLGSLVGLRTPLNAPFQLTANREALQEGSSKNAALRDSLAELWLKTVERSEALATRAWLLQPGAELGQQRFWAPFLQRVAAGLRELPLVPVRGRVCSNGGPLRLPMSRCRKPESPLLAQLGLEADLELLGLGIPSEEYMAQLPPGANPGLEEFNSKDLLQLLQKRCFEERGETWRKTVVRALAKRSAELDLCELRRAPLFVLTEREEVEGEAAGAAKTKGRAWRPCGDGHIFSSVPKTAPPGLLKVLDPSYACPADKELLKLMGCGVKATPRDVAYAIVQEALGLTVADDERFSWTNLAYLGRHWDAILTSTAADAWLSQQTPEQMEELLRSLLVPESTGSVLLDARELCCPYVIGCKPQLGESFPRGRLVREPPSGASSVQQRLWWELVFMRLGVKTLPKELVTVCLPKKLFNFPKAEVCGDLKALLDFYERNGGLEWLRTCCQIEDHTGHTRSASEDQTRRLLGPAFLNLLGREYVVDIGKAAQDLAERLLGVALVPAPELILVRLQQAAANSKTYLAALKYLAEEWQEQRISTQRVMDELKRGLWLHSEEGGGKAILKQLEMASWQDIEILIPPWTKKKHRQEVKDFMVKGLGLPEAAESQKPVQLTPEVAKDTSMLEADEAVPSQEPQWAAQQGGPSAWNTPGVRAKSTPGPPSGLPAIGAEGKRPLEGGDEPRMKVMKVKREMQDTAASTSALPSLPLLREQMEEQDADASEAVPPPRTAAAAGAAGAPVHFPPLPVLARLLNEIYHENGGKEFLHGSKAQSIVPEASEMPVAQIRFTQNSVSARFLHGKMKGRRLLDVVKELLEGKLSPADLQVSVVKFREEYWTLNNRSLYVLNKASRQLPGLAARVAIFQLCPVTAKFLQLRCSSLAEEADAPESDSEEDAQPEFNAKDEELLQGGAETADG</sequence>
<feature type="coiled-coil region" evidence="1">
    <location>
        <begin position="422"/>
        <end position="467"/>
    </location>
</feature>
<evidence type="ECO:0008006" key="5">
    <source>
        <dbReference type="Google" id="ProtNLM"/>
    </source>
</evidence>
<dbReference type="Gene3D" id="3.30.565.10">
    <property type="entry name" value="Histidine kinase-like ATPase, C-terminal domain"/>
    <property type="match status" value="1"/>
</dbReference>
<feature type="region of interest" description="Disordered" evidence="2">
    <location>
        <begin position="1"/>
        <end position="44"/>
    </location>
</feature>
<proteinExistence type="predicted"/>
<dbReference type="SUPFAM" id="SSF55874">
    <property type="entry name" value="ATPase domain of HSP90 chaperone/DNA topoisomerase II/histidine kinase"/>
    <property type="match status" value="1"/>
</dbReference>
<feature type="compositionally biased region" description="Basic and acidic residues" evidence="2">
    <location>
        <begin position="1436"/>
        <end position="1445"/>
    </location>
</feature>
<feature type="compositionally biased region" description="Polar residues" evidence="2">
    <location>
        <begin position="1399"/>
        <end position="1414"/>
    </location>
</feature>
<evidence type="ECO:0000313" key="3">
    <source>
        <dbReference type="EMBL" id="CAK9032824.1"/>
    </source>
</evidence>
<dbReference type="EMBL" id="CAXAMN010010813">
    <property type="protein sequence ID" value="CAK9032824.1"/>
    <property type="molecule type" value="Genomic_DNA"/>
</dbReference>
<feature type="compositionally biased region" description="Acidic residues" evidence="2">
    <location>
        <begin position="1647"/>
        <end position="1660"/>
    </location>
</feature>
<dbReference type="PANTHER" id="PTHR32387">
    <property type="entry name" value="WU:FJ29H11"/>
    <property type="match status" value="1"/>
</dbReference>
<evidence type="ECO:0000256" key="2">
    <source>
        <dbReference type="SAM" id="MobiDB-lite"/>
    </source>
</evidence>
<dbReference type="Pfam" id="PF11523">
    <property type="entry name" value="DUF3223"/>
    <property type="match status" value="1"/>
</dbReference>